<dbReference type="InterPro" id="IPR003400">
    <property type="entry name" value="ExbD"/>
</dbReference>
<evidence type="ECO:0000256" key="1">
    <source>
        <dbReference type="ARBA" id="ARBA00004162"/>
    </source>
</evidence>
<keyword evidence="11" id="KW-1185">Reference proteome</keyword>
<keyword evidence="4 7" id="KW-0812">Transmembrane</keyword>
<dbReference type="KEGG" id="uam:UABAM_04034"/>
<keyword evidence="5 9" id="KW-1133">Transmembrane helix</keyword>
<dbReference type="Proteomes" id="UP000326354">
    <property type="component" value="Chromosome"/>
</dbReference>
<comment type="similarity">
    <text evidence="2 7">Belongs to the ExbD/TolR family.</text>
</comment>
<dbReference type="Pfam" id="PF02472">
    <property type="entry name" value="ExbD"/>
    <property type="match status" value="1"/>
</dbReference>
<feature type="coiled-coil region" evidence="8">
    <location>
        <begin position="32"/>
        <end position="59"/>
    </location>
</feature>
<dbReference type="GO" id="GO:0022857">
    <property type="term" value="F:transmembrane transporter activity"/>
    <property type="evidence" value="ECO:0007669"/>
    <property type="project" value="InterPro"/>
</dbReference>
<comment type="subcellular location">
    <subcellularLocation>
        <location evidence="1">Cell membrane</location>
        <topology evidence="1">Single-pass membrane protein</topology>
    </subcellularLocation>
    <subcellularLocation>
        <location evidence="7">Cell membrane</location>
        <topology evidence="7">Single-pass type II membrane protein</topology>
    </subcellularLocation>
</comment>
<accession>A0A5S9IQ71</accession>
<keyword evidence="3" id="KW-1003">Cell membrane</keyword>
<evidence type="ECO:0000256" key="4">
    <source>
        <dbReference type="ARBA" id="ARBA00022692"/>
    </source>
</evidence>
<dbReference type="AlphaFoldDB" id="A0A5S9IQ71"/>
<name>A0A5S9IQ71_UABAM</name>
<protein>
    <submittedName>
        <fullName evidence="10">Uncharacterized protein</fullName>
    </submittedName>
</protein>
<keyword evidence="7" id="KW-0813">Transport</keyword>
<dbReference type="EMBL" id="AP019860">
    <property type="protein sequence ID" value="BBM85660.1"/>
    <property type="molecule type" value="Genomic_DNA"/>
</dbReference>
<evidence type="ECO:0000256" key="6">
    <source>
        <dbReference type="ARBA" id="ARBA00023136"/>
    </source>
</evidence>
<evidence type="ECO:0000256" key="8">
    <source>
        <dbReference type="SAM" id="Coils"/>
    </source>
</evidence>
<evidence type="ECO:0000256" key="5">
    <source>
        <dbReference type="ARBA" id="ARBA00022989"/>
    </source>
</evidence>
<organism evidence="10 11">
    <name type="scientific">Uabimicrobium amorphum</name>
    <dbReference type="NCBI Taxonomy" id="2596890"/>
    <lineage>
        <taxon>Bacteria</taxon>
        <taxon>Pseudomonadati</taxon>
        <taxon>Planctomycetota</taxon>
        <taxon>Candidatus Uabimicrobiia</taxon>
        <taxon>Candidatus Uabimicrobiales</taxon>
        <taxon>Candidatus Uabimicrobiaceae</taxon>
        <taxon>Candidatus Uabimicrobium</taxon>
    </lineage>
</organism>
<sequence>MKKPDIGKRILPLLDIVFILLAFFIVLPPGVKSNEMVRISMLEKQKNELEQELEYFRWKHGTNKALSNKIHRILNLTFKNNKILISKDEIPLSDEDWEQILDKKIELAEATFIIFRVEKDDEGFTTLTKSIDDFKNFLQQKSIVYIEEDSGDDDW</sequence>
<gene>
    <name evidence="10" type="ORF">UABAM_04034</name>
</gene>
<reference evidence="10 11" key="1">
    <citation type="submission" date="2019-08" db="EMBL/GenBank/DDBJ databases">
        <title>Complete genome sequence of Candidatus Uab amorphum.</title>
        <authorList>
            <person name="Shiratori T."/>
            <person name="Suzuki S."/>
            <person name="Kakizawa Y."/>
            <person name="Ishida K."/>
        </authorList>
    </citation>
    <scope>NUCLEOTIDE SEQUENCE [LARGE SCALE GENOMIC DNA]</scope>
    <source>
        <strain evidence="10 11">SRT547</strain>
    </source>
</reference>
<evidence type="ECO:0000256" key="2">
    <source>
        <dbReference type="ARBA" id="ARBA00005811"/>
    </source>
</evidence>
<dbReference type="GO" id="GO:0005886">
    <property type="term" value="C:plasma membrane"/>
    <property type="evidence" value="ECO:0007669"/>
    <property type="project" value="UniProtKB-SubCell"/>
</dbReference>
<keyword evidence="8" id="KW-0175">Coiled coil</keyword>
<feature type="transmembrane region" description="Helical" evidence="9">
    <location>
        <begin position="12"/>
        <end position="31"/>
    </location>
</feature>
<keyword evidence="7" id="KW-0653">Protein transport</keyword>
<evidence type="ECO:0000313" key="10">
    <source>
        <dbReference type="EMBL" id="BBM85660.1"/>
    </source>
</evidence>
<dbReference type="GO" id="GO:0015031">
    <property type="term" value="P:protein transport"/>
    <property type="evidence" value="ECO:0007669"/>
    <property type="project" value="UniProtKB-KW"/>
</dbReference>
<evidence type="ECO:0000256" key="7">
    <source>
        <dbReference type="RuleBase" id="RU003879"/>
    </source>
</evidence>
<evidence type="ECO:0000256" key="3">
    <source>
        <dbReference type="ARBA" id="ARBA00022475"/>
    </source>
</evidence>
<evidence type="ECO:0000313" key="11">
    <source>
        <dbReference type="Proteomes" id="UP000326354"/>
    </source>
</evidence>
<proteinExistence type="inferred from homology"/>
<keyword evidence="6 9" id="KW-0472">Membrane</keyword>
<dbReference type="RefSeq" id="WP_151969751.1">
    <property type="nucleotide sequence ID" value="NZ_AP019860.1"/>
</dbReference>
<evidence type="ECO:0000256" key="9">
    <source>
        <dbReference type="SAM" id="Phobius"/>
    </source>
</evidence>